<feature type="domain" description="MADF" evidence="2">
    <location>
        <begin position="13"/>
        <end position="96"/>
    </location>
</feature>
<dbReference type="Proteomes" id="UP000814243">
    <property type="component" value="Unassembled WGS sequence"/>
</dbReference>
<reference evidence="3" key="1">
    <citation type="journal article" date="2021" name="G3 (Bethesda)">
        <title>Genome and transcriptome analysis of the beet armyworm Spodoptera exigua reveals targets for pest control. .</title>
        <authorList>
            <person name="Simon S."/>
            <person name="Breeschoten T."/>
            <person name="Jansen H.J."/>
            <person name="Dirks R.P."/>
            <person name="Schranz M.E."/>
            <person name="Ros V.I.D."/>
        </authorList>
    </citation>
    <scope>NUCLEOTIDE SEQUENCE</scope>
    <source>
        <strain evidence="3">TB_SE_WUR_2020</strain>
    </source>
</reference>
<protein>
    <recommendedName>
        <fullName evidence="2">MADF domain-containing protein</fullName>
    </recommendedName>
</protein>
<dbReference type="EMBL" id="JACEFF010000481">
    <property type="protein sequence ID" value="KAH9636729.1"/>
    <property type="molecule type" value="Genomic_DNA"/>
</dbReference>
<proteinExistence type="predicted"/>
<dbReference type="PANTHER" id="PTHR21505:SF8">
    <property type="entry name" value="DPT-YFP REPRESSOR BY OVEREXPRESSION, ISOFORM D-RELATED"/>
    <property type="match status" value="1"/>
</dbReference>
<evidence type="ECO:0000313" key="3">
    <source>
        <dbReference type="EMBL" id="KAH9636729.1"/>
    </source>
</evidence>
<organism evidence="3 4">
    <name type="scientific">Spodoptera exigua</name>
    <name type="common">Beet armyworm</name>
    <name type="synonym">Noctua fulgens</name>
    <dbReference type="NCBI Taxonomy" id="7107"/>
    <lineage>
        <taxon>Eukaryota</taxon>
        <taxon>Metazoa</taxon>
        <taxon>Ecdysozoa</taxon>
        <taxon>Arthropoda</taxon>
        <taxon>Hexapoda</taxon>
        <taxon>Insecta</taxon>
        <taxon>Pterygota</taxon>
        <taxon>Neoptera</taxon>
        <taxon>Endopterygota</taxon>
        <taxon>Lepidoptera</taxon>
        <taxon>Glossata</taxon>
        <taxon>Ditrysia</taxon>
        <taxon>Noctuoidea</taxon>
        <taxon>Noctuidae</taxon>
        <taxon>Amphipyrinae</taxon>
        <taxon>Spodoptera</taxon>
    </lineage>
</organism>
<dbReference type="Pfam" id="PF10545">
    <property type="entry name" value="MADF_DNA_bdg"/>
    <property type="match status" value="1"/>
</dbReference>
<evidence type="ECO:0000256" key="1">
    <source>
        <dbReference type="SAM" id="MobiDB-lite"/>
    </source>
</evidence>
<feature type="region of interest" description="Disordered" evidence="1">
    <location>
        <begin position="98"/>
        <end position="123"/>
    </location>
</feature>
<comment type="caution">
    <text evidence="3">The sequence shown here is derived from an EMBL/GenBank/DDBJ whole genome shotgun (WGS) entry which is preliminary data.</text>
</comment>
<dbReference type="InterPro" id="IPR006578">
    <property type="entry name" value="MADF-dom"/>
</dbReference>
<gene>
    <name evidence="3" type="ORF">HF086_007627</name>
</gene>
<name>A0A922MHX2_SPOEX</name>
<evidence type="ECO:0000259" key="2">
    <source>
        <dbReference type="PROSITE" id="PS51029"/>
    </source>
</evidence>
<dbReference type="PANTHER" id="PTHR21505">
    <property type="entry name" value="MADF DOMAIN-CONTAINING PROTEIN-RELATED"/>
    <property type="match status" value="1"/>
</dbReference>
<accession>A0A922MHX2</accession>
<dbReference type="SMART" id="SM00595">
    <property type="entry name" value="MADF"/>
    <property type="match status" value="1"/>
</dbReference>
<sequence length="123" mass="14648">MAPPDSTKKILEDFIEIYRSNPCLWQIKNKDYHNRDKKKAAYKLLIEKLRIIRRSNVRKEKKKYEQSLKSGASADDVYRIKLWYYDLFNFIHDQCTPRKSSSNLDSDDENSCENYVPTLPVQP</sequence>
<evidence type="ECO:0000313" key="4">
    <source>
        <dbReference type="Proteomes" id="UP000814243"/>
    </source>
</evidence>
<dbReference type="AlphaFoldDB" id="A0A922MHX2"/>
<dbReference type="PROSITE" id="PS51029">
    <property type="entry name" value="MADF"/>
    <property type="match status" value="1"/>
</dbReference>